<feature type="domain" description="C2H2-type" evidence="10">
    <location>
        <begin position="316"/>
        <end position="343"/>
    </location>
</feature>
<dbReference type="GO" id="GO:0000978">
    <property type="term" value="F:RNA polymerase II cis-regulatory region sequence-specific DNA binding"/>
    <property type="evidence" value="ECO:0007669"/>
    <property type="project" value="TreeGrafter"/>
</dbReference>
<dbReference type="FunFam" id="3.30.160.60:FF:000016">
    <property type="entry name" value="zinc finger protein 37 homolog"/>
    <property type="match status" value="2"/>
</dbReference>
<dbReference type="GO" id="GO:0008270">
    <property type="term" value="F:zinc ion binding"/>
    <property type="evidence" value="ECO:0007669"/>
    <property type="project" value="UniProtKB-KW"/>
</dbReference>
<dbReference type="PANTHER" id="PTHR23226">
    <property type="entry name" value="ZINC FINGER AND SCAN DOMAIN-CONTAINING"/>
    <property type="match status" value="1"/>
</dbReference>
<keyword evidence="6" id="KW-0862">Zinc</keyword>
<evidence type="ECO:0000256" key="8">
    <source>
        <dbReference type="PROSITE-ProRule" id="PRU00042"/>
    </source>
</evidence>
<sequence length="368" mass="41007">MLQRRALDRPDWGGGAGIPPPPASALPFTLAAPPRLLCTCQRFKTSQVRRTHRHQTYSLLSTPATRAHSPEKLLVNNSAMDRHLTERRSQDRHRCPRVLWEVESFRRDPRPGAVASKCADATPDGASGSSPAPPAPPAPSRAQPGGSLALGPEPGPQRVQGIHTGEKLYVCSECGKAFSWSSSLIQHQRIHTGEKAYECHECGKAFSHRSALIQHHIIHTREKPWFILEKNPTDVKSVGKPIVTDQALLNIRELTREKPYECSECGKAFSYCSALIQHQGTHTGEKPYKCNECGKAFHDRSAHVGHQRTHTGEKPCKCDDCDKAFSQSSLLVQHQTIRAGEKPYKCKRCEKTFSVHSAFHQHKEIHDE</sequence>
<dbReference type="PANTHER" id="PTHR23226:SF85">
    <property type="entry name" value="ZINC FINGER PROTEIN 397"/>
    <property type="match status" value="1"/>
</dbReference>
<organism evidence="11 12">
    <name type="scientific">Eschrichtius robustus</name>
    <name type="common">California gray whale</name>
    <name type="synonym">Eschrichtius gibbosus</name>
    <dbReference type="NCBI Taxonomy" id="9764"/>
    <lineage>
        <taxon>Eukaryota</taxon>
        <taxon>Metazoa</taxon>
        <taxon>Chordata</taxon>
        <taxon>Craniata</taxon>
        <taxon>Vertebrata</taxon>
        <taxon>Euteleostomi</taxon>
        <taxon>Mammalia</taxon>
        <taxon>Eutheria</taxon>
        <taxon>Laurasiatheria</taxon>
        <taxon>Artiodactyla</taxon>
        <taxon>Whippomorpha</taxon>
        <taxon>Cetacea</taxon>
        <taxon>Mysticeti</taxon>
        <taxon>Eschrichtiidae</taxon>
        <taxon>Eschrichtius</taxon>
    </lineage>
</organism>
<dbReference type="AlphaFoldDB" id="A0AB34GDZ6"/>
<keyword evidence="7" id="KW-0539">Nucleus</keyword>
<comment type="similarity">
    <text evidence="2">Belongs to the krueppel C2H2-type zinc-finger protein family.</text>
</comment>
<evidence type="ECO:0000256" key="1">
    <source>
        <dbReference type="ARBA" id="ARBA00004123"/>
    </source>
</evidence>
<dbReference type="FunFam" id="3.30.160.60:FF:001024">
    <property type="entry name" value="Zinc finger and SCAN domain-containing protein 20"/>
    <property type="match status" value="1"/>
</dbReference>
<evidence type="ECO:0000256" key="5">
    <source>
        <dbReference type="ARBA" id="ARBA00022771"/>
    </source>
</evidence>
<feature type="domain" description="C2H2-type" evidence="10">
    <location>
        <begin position="344"/>
        <end position="368"/>
    </location>
</feature>
<reference evidence="11 12" key="1">
    <citation type="submission" date="2022-11" db="EMBL/GenBank/DDBJ databases">
        <title>Whole genome sequence of Eschrichtius robustus ER-17-0199.</title>
        <authorList>
            <person name="Bruniche-Olsen A."/>
            <person name="Black A.N."/>
            <person name="Fields C.J."/>
            <person name="Walden K."/>
            <person name="Dewoody J.A."/>
        </authorList>
    </citation>
    <scope>NUCLEOTIDE SEQUENCE [LARGE SCALE GENOMIC DNA]</scope>
    <source>
        <strain evidence="11">ER-17-0199</strain>
        <tissue evidence="11">Blubber</tissue>
    </source>
</reference>
<dbReference type="Pfam" id="PF00096">
    <property type="entry name" value="zf-C2H2"/>
    <property type="match status" value="5"/>
</dbReference>
<feature type="region of interest" description="Disordered" evidence="9">
    <location>
        <begin position="1"/>
        <end position="26"/>
    </location>
</feature>
<evidence type="ECO:0000256" key="9">
    <source>
        <dbReference type="SAM" id="MobiDB-lite"/>
    </source>
</evidence>
<dbReference type="SUPFAM" id="SSF57667">
    <property type="entry name" value="beta-beta-alpha zinc fingers"/>
    <property type="match status" value="3"/>
</dbReference>
<dbReference type="Proteomes" id="UP001159641">
    <property type="component" value="Unassembled WGS sequence"/>
</dbReference>
<protein>
    <recommendedName>
        <fullName evidence="10">C2H2-type domain-containing protein</fullName>
    </recommendedName>
</protein>
<dbReference type="SMART" id="SM00355">
    <property type="entry name" value="ZnF_C2H2"/>
    <property type="match status" value="6"/>
</dbReference>
<dbReference type="GO" id="GO:0005634">
    <property type="term" value="C:nucleus"/>
    <property type="evidence" value="ECO:0007669"/>
    <property type="project" value="UniProtKB-SubCell"/>
</dbReference>
<proteinExistence type="inferred from homology"/>
<dbReference type="EMBL" id="JAIQCJ010002246">
    <property type="protein sequence ID" value="KAJ8778322.1"/>
    <property type="molecule type" value="Genomic_DNA"/>
</dbReference>
<feature type="domain" description="C2H2-type" evidence="10">
    <location>
        <begin position="288"/>
        <end position="315"/>
    </location>
</feature>
<feature type="region of interest" description="Disordered" evidence="9">
    <location>
        <begin position="110"/>
        <end position="159"/>
    </location>
</feature>
<accession>A0AB34GDZ6</accession>
<evidence type="ECO:0000256" key="3">
    <source>
        <dbReference type="ARBA" id="ARBA00022723"/>
    </source>
</evidence>
<dbReference type="PROSITE" id="PS50157">
    <property type="entry name" value="ZINC_FINGER_C2H2_2"/>
    <property type="match status" value="6"/>
</dbReference>
<feature type="domain" description="C2H2-type" evidence="10">
    <location>
        <begin position="197"/>
        <end position="224"/>
    </location>
</feature>
<feature type="domain" description="C2H2-type" evidence="10">
    <location>
        <begin position="169"/>
        <end position="196"/>
    </location>
</feature>
<keyword evidence="5 8" id="KW-0863">Zinc-finger</keyword>
<keyword evidence="3" id="KW-0479">Metal-binding</keyword>
<comment type="caution">
    <text evidence="11">The sequence shown here is derived from an EMBL/GenBank/DDBJ whole genome shotgun (WGS) entry which is preliminary data.</text>
</comment>
<feature type="domain" description="C2H2-type" evidence="10">
    <location>
        <begin position="260"/>
        <end position="287"/>
    </location>
</feature>
<feature type="compositionally biased region" description="Basic and acidic residues" evidence="9">
    <location>
        <begin position="1"/>
        <end position="11"/>
    </location>
</feature>
<dbReference type="PROSITE" id="PS00028">
    <property type="entry name" value="ZINC_FINGER_C2H2_1"/>
    <property type="match status" value="5"/>
</dbReference>
<dbReference type="Gene3D" id="3.30.160.60">
    <property type="entry name" value="Classic Zinc Finger"/>
    <property type="match status" value="6"/>
</dbReference>
<evidence type="ECO:0000256" key="2">
    <source>
        <dbReference type="ARBA" id="ARBA00006991"/>
    </source>
</evidence>
<keyword evidence="4" id="KW-0677">Repeat</keyword>
<dbReference type="InterPro" id="IPR013087">
    <property type="entry name" value="Znf_C2H2_type"/>
</dbReference>
<name>A0AB34GDZ6_ESCRO</name>
<evidence type="ECO:0000313" key="11">
    <source>
        <dbReference type="EMBL" id="KAJ8778322.1"/>
    </source>
</evidence>
<evidence type="ECO:0000256" key="4">
    <source>
        <dbReference type="ARBA" id="ARBA00022737"/>
    </source>
</evidence>
<evidence type="ECO:0000313" key="12">
    <source>
        <dbReference type="Proteomes" id="UP001159641"/>
    </source>
</evidence>
<dbReference type="FunFam" id="3.30.160.60:FF:000011">
    <property type="entry name" value="zinc finger protein 615 isoform X1"/>
    <property type="match status" value="1"/>
</dbReference>
<dbReference type="FunFam" id="3.30.160.60:FF:000023">
    <property type="entry name" value="zinc finger protein 37 homolog"/>
    <property type="match status" value="1"/>
</dbReference>
<evidence type="ECO:0000256" key="7">
    <source>
        <dbReference type="ARBA" id="ARBA00023242"/>
    </source>
</evidence>
<comment type="subcellular location">
    <subcellularLocation>
        <location evidence="1">Nucleus</location>
    </subcellularLocation>
</comment>
<dbReference type="GO" id="GO:0000981">
    <property type="term" value="F:DNA-binding transcription factor activity, RNA polymerase II-specific"/>
    <property type="evidence" value="ECO:0007669"/>
    <property type="project" value="TreeGrafter"/>
</dbReference>
<keyword evidence="12" id="KW-1185">Reference proteome</keyword>
<dbReference type="InterPro" id="IPR036236">
    <property type="entry name" value="Znf_C2H2_sf"/>
</dbReference>
<dbReference type="FunFam" id="3.30.160.60:FF:000058">
    <property type="entry name" value="Zinc finger protein 2 homolog"/>
    <property type="match status" value="1"/>
</dbReference>
<evidence type="ECO:0000256" key="6">
    <source>
        <dbReference type="ARBA" id="ARBA00022833"/>
    </source>
</evidence>
<evidence type="ECO:0000259" key="10">
    <source>
        <dbReference type="PROSITE" id="PS50157"/>
    </source>
</evidence>
<gene>
    <name evidence="11" type="ORF">J1605_013726</name>
</gene>